<accession>A0A918X5Z6</accession>
<dbReference type="AlphaFoldDB" id="A0A918X5Z6"/>
<dbReference type="PANTHER" id="PTHR43489">
    <property type="entry name" value="ISOMERASE"/>
    <property type="match status" value="1"/>
</dbReference>
<keyword evidence="1 2" id="KW-0413">Isomerase</keyword>
<evidence type="ECO:0000256" key="1">
    <source>
        <dbReference type="ARBA" id="ARBA00023235"/>
    </source>
</evidence>
<gene>
    <name evidence="5" type="ORF">GCM10007147_00980</name>
</gene>
<dbReference type="InterPro" id="IPR050417">
    <property type="entry name" value="Sugar_Epim/Isomerase"/>
</dbReference>
<dbReference type="Gene3D" id="3.20.20.150">
    <property type="entry name" value="Divalent-metal-dependent TIM barrel enzymes"/>
    <property type="match status" value="1"/>
</dbReference>
<evidence type="ECO:0000259" key="4">
    <source>
        <dbReference type="Pfam" id="PF01261"/>
    </source>
</evidence>
<dbReference type="RefSeq" id="WP_017575313.1">
    <property type="nucleotide sequence ID" value="NZ_BMXL01000001.1"/>
</dbReference>
<evidence type="ECO:0000313" key="5">
    <source>
        <dbReference type="EMBL" id="GHD14674.1"/>
    </source>
</evidence>
<dbReference type="GO" id="GO:0046487">
    <property type="term" value="P:glyoxylate metabolic process"/>
    <property type="evidence" value="ECO:0007669"/>
    <property type="project" value="TreeGrafter"/>
</dbReference>
<feature type="active site" description="Proton donor/acceptor" evidence="3">
    <location>
        <position position="152"/>
    </location>
</feature>
<proteinExistence type="inferred from homology"/>
<dbReference type="PIRSF" id="PIRSF006241">
    <property type="entry name" value="HyI"/>
    <property type="match status" value="1"/>
</dbReference>
<evidence type="ECO:0000313" key="6">
    <source>
        <dbReference type="Proteomes" id="UP000654947"/>
    </source>
</evidence>
<dbReference type="InterPro" id="IPR036237">
    <property type="entry name" value="Xyl_isomerase-like_sf"/>
</dbReference>
<organism evidence="5 6">
    <name type="scientific">Nocardiopsis kunsanensis</name>
    <dbReference type="NCBI Taxonomy" id="141693"/>
    <lineage>
        <taxon>Bacteria</taxon>
        <taxon>Bacillati</taxon>
        <taxon>Actinomycetota</taxon>
        <taxon>Actinomycetes</taxon>
        <taxon>Streptosporangiales</taxon>
        <taxon>Nocardiopsidaceae</taxon>
        <taxon>Nocardiopsis</taxon>
    </lineage>
</organism>
<feature type="domain" description="Xylose isomerase-like TIM barrel" evidence="4">
    <location>
        <begin position="25"/>
        <end position="265"/>
    </location>
</feature>
<evidence type="ECO:0000256" key="3">
    <source>
        <dbReference type="PIRSR" id="PIRSR006241-50"/>
    </source>
</evidence>
<dbReference type="Pfam" id="PF01261">
    <property type="entry name" value="AP_endonuc_2"/>
    <property type="match status" value="1"/>
</dbReference>
<keyword evidence="6" id="KW-1185">Reference proteome</keyword>
<sequence length="265" mass="28311">MSHTLGHTVNCSLLFTELPVNERPQAARDAGFHAVEFWWPWETATPPQDEIDTFVTAIDTAGVRLTGLNFFAGQLPGPDRGVLSHPDRAAEFRANIDLVVQIAERTGATGFNALYGRRQDGADPAEQDRIALENTLAAAEAVAAVDGTVLIEPISGADDYPLKTAADGLAFVEQAHKAGAGNVAFLADFFHLAVNGDDLAQVVRDHAAEFGHIQIADAPGRGEPGSGELPLERLLSDSRARGYNGPVGLEYKPTVPSAESFGWMR</sequence>
<feature type="active site" description="Proton donor/acceptor" evidence="3">
    <location>
        <position position="250"/>
    </location>
</feature>
<dbReference type="EMBL" id="BMXL01000001">
    <property type="protein sequence ID" value="GHD14674.1"/>
    <property type="molecule type" value="Genomic_DNA"/>
</dbReference>
<dbReference type="SUPFAM" id="SSF51658">
    <property type="entry name" value="Xylose isomerase-like"/>
    <property type="match status" value="1"/>
</dbReference>
<dbReference type="GO" id="GO:0008903">
    <property type="term" value="F:hydroxypyruvate isomerase activity"/>
    <property type="evidence" value="ECO:0007669"/>
    <property type="project" value="TreeGrafter"/>
</dbReference>
<name>A0A918X5Z6_9ACTN</name>
<protein>
    <submittedName>
        <fullName evidence="5">Hydroxypyruvate isomerase</fullName>
    </submittedName>
</protein>
<dbReference type="InterPro" id="IPR026040">
    <property type="entry name" value="HyI-like"/>
</dbReference>
<comment type="similarity">
    <text evidence="2">Belongs to the hyi family.</text>
</comment>
<dbReference type="Proteomes" id="UP000654947">
    <property type="component" value="Unassembled WGS sequence"/>
</dbReference>
<dbReference type="InterPro" id="IPR013022">
    <property type="entry name" value="Xyl_isomerase-like_TIM-brl"/>
</dbReference>
<comment type="caution">
    <text evidence="5">The sequence shown here is derived from an EMBL/GenBank/DDBJ whole genome shotgun (WGS) entry which is preliminary data.</text>
</comment>
<reference evidence="5 6" key="1">
    <citation type="journal article" date="2014" name="Int. J. Syst. Evol. Microbiol.">
        <title>Complete genome sequence of Corynebacterium casei LMG S-19264T (=DSM 44701T), isolated from a smear-ripened cheese.</title>
        <authorList>
            <consortium name="US DOE Joint Genome Institute (JGI-PGF)"/>
            <person name="Walter F."/>
            <person name="Albersmeier A."/>
            <person name="Kalinowski J."/>
            <person name="Ruckert C."/>
        </authorList>
    </citation>
    <scope>NUCLEOTIDE SEQUENCE [LARGE SCALE GENOMIC DNA]</scope>
    <source>
        <strain evidence="5 6">KCTC 19473</strain>
    </source>
</reference>
<dbReference type="PANTHER" id="PTHR43489:SF6">
    <property type="entry name" value="HYDROXYPYRUVATE ISOMERASE-RELATED"/>
    <property type="match status" value="1"/>
</dbReference>
<evidence type="ECO:0000256" key="2">
    <source>
        <dbReference type="PIRNR" id="PIRNR006241"/>
    </source>
</evidence>